<comment type="catalytic activity">
    <reaction evidence="1">
        <text>S-ubiquitinyl-[E2 ubiquitin-conjugating enzyme]-L-cysteine + [acceptor protein]-L-lysine = [E2 ubiquitin-conjugating enzyme]-L-cysteine + N(6)-ubiquitinyl-[acceptor protein]-L-lysine.</text>
        <dbReference type="EC" id="2.3.2.27"/>
    </reaction>
</comment>
<dbReference type="Pfam" id="PF04564">
    <property type="entry name" value="U-box"/>
    <property type="match status" value="1"/>
</dbReference>
<dbReference type="InterPro" id="IPR003613">
    <property type="entry name" value="Ubox_domain"/>
</dbReference>
<dbReference type="Gene3D" id="3.30.40.10">
    <property type="entry name" value="Zinc/RING finger domain, C3HC4 (zinc finger)"/>
    <property type="match status" value="1"/>
</dbReference>
<protein>
    <recommendedName>
        <fullName evidence="3">RING-type E3 ubiquitin transferase</fullName>
        <ecNumber evidence="3">2.3.2.27</ecNumber>
    </recommendedName>
</protein>
<evidence type="ECO:0000313" key="11">
    <source>
        <dbReference type="Proteomes" id="UP001222027"/>
    </source>
</evidence>
<accession>A0AAV8PB11</accession>
<dbReference type="InterPro" id="IPR000225">
    <property type="entry name" value="Armadillo"/>
</dbReference>
<dbReference type="CDD" id="cd16664">
    <property type="entry name" value="RING-Ubox_PUB"/>
    <property type="match status" value="1"/>
</dbReference>
<dbReference type="InterPro" id="IPR016024">
    <property type="entry name" value="ARM-type_fold"/>
</dbReference>
<dbReference type="GO" id="GO:0016567">
    <property type="term" value="P:protein ubiquitination"/>
    <property type="evidence" value="ECO:0007669"/>
    <property type="project" value="InterPro"/>
</dbReference>
<dbReference type="EMBL" id="JAQQAF010000006">
    <property type="protein sequence ID" value="KAJ8475576.1"/>
    <property type="molecule type" value="Genomic_DNA"/>
</dbReference>
<comment type="caution">
    <text evidence="10">The sequence shown here is derived from an EMBL/GenBank/DDBJ whole genome shotgun (WGS) entry which is preliminary data.</text>
</comment>
<dbReference type="SUPFAM" id="SSF57850">
    <property type="entry name" value="RING/U-box"/>
    <property type="match status" value="1"/>
</dbReference>
<organism evidence="10 11">
    <name type="scientific">Ensete ventricosum</name>
    <name type="common">Abyssinian banana</name>
    <name type="synonym">Musa ensete</name>
    <dbReference type="NCBI Taxonomy" id="4639"/>
    <lineage>
        <taxon>Eukaryota</taxon>
        <taxon>Viridiplantae</taxon>
        <taxon>Streptophyta</taxon>
        <taxon>Embryophyta</taxon>
        <taxon>Tracheophyta</taxon>
        <taxon>Spermatophyta</taxon>
        <taxon>Magnoliopsida</taxon>
        <taxon>Liliopsida</taxon>
        <taxon>Zingiberales</taxon>
        <taxon>Musaceae</taxon>
        <taxon>Ensete</taxon>
    </lineage>
</organism>
<reference evidence="10 11" key="1">
    <citation type="submission" date="2022-12" db="EMBL/GenBank/DDBJ databases">
        <title>Chromosome-scale assembly of the Ensete ventricosum genome.</title>
        <authorList>
            <person name="Dussert Y."/>
            <person name="Stocks J."/>
            <person name="Wendawek A."/>
            <person name="Woldeyes F."/>
            <person name="Nichols R.A."/>
            <person name="Borrell J.S."/>
        </authorList>
    </citation>
    <scope>NUCLEOTIDE SEQUENCE [LARGE SCALE GENOMIC DNA]</scope>
    <source>
        <strain evidence="11">cv. Maze</strain>
        <tissue evidence="10">Seeds</tissue>
    </source>
</reference>
<dbReference type="InterPro" id="IPR011989">
    <property type="entry name" value="ARM-like"/>
</dbReference>
<gene>
    <name evidence="10" type="ORF">OPV22_019303</name>
</gene>
<dbReference type="SMART" id="SM00504">
    <property type="entry name" value="Ubox"/>
    <property type="match status" value="1"/>
</dbReference>
<comment type="pathway">
    <text evidence="2">Protein modification; protein ubiquitination.</text>
</comment>
<dbReference type="InterPro" id="IPR045210">
    <property type="entry name" value="RING-Ubox_PUB"/>
</dbReference>
<dbReference type="Proteomes" id="UP001222027">
    <property type="component" value="Unassembled WGS sequence"/>
</dbReference>
<dbReference type="Pfam" id="PF25598">
    <property type="entry name" value="ARM_PUB"/>
    <property type="match status" value="1"/>
</dbReference>
<evidence type="ECO:0000256" key="4">
    <source>
        <dbReference type="ARBA" id="ARBA00022679"/>
    </source>
</evidence>
<dbReference type="Gene3D" id="1.25.10.10">
    <property type="entry name" value="Leucine-rich Repeat Variant"/>
    <property type="match status" value="2"/>
</dbReference>
<evidence type="ECO:0000256" key="7">
    <source>
        <dbReference type="PROSITE-ProRule" id="PRU00259"/>
    </source>
</evidence>
<evidence type="ECO:0000256" key="8">
    <source>
        <dbReference type="SAM" id="MobiDB-lite"/>
    </source>
</evidence>
<feature type="region of interest" description="Disordered" evidence="8">
    <location>
        <begin position="779"/>
        <end position="810"/>
    </location>
</feature>
<evidence type="ECO:0000256" key="1">
    <source>
        <dbReference type="ARBA" id="ARBA00000900"/>
    </source>
</evidence>
<evidence type="ECO:0000256" key="3">
    <source>
        <dbReference type="ARBA" id="ARBA00012483"/>
    </source>
</evidence>
<dbReference type="PANTHER" id="PTHR23315:SF284">
    <property type="entry name" value="U-BOX DOMAIN-CONTAINING PROTEIN 7"/>
    <property type="match status" value="1"/>
</dbReference>
<evidence type="ECO:0000256" key="6">
    <source>
        <dbReference type="ARBA" id="ARBA00022786"/>
    </source>
</evidence>
<dbReference type="EC" id="2.3.2.27" evidence="3"/>
<evidence type="ECO:0000259" key="9">
    <source>
        <dbReference type="PROSITE" id="PS51698"/>
    </source>
</evidence>
<evidence type="ECO:0000256" key="5">
    <source>
        <dbReference type="ARBA" id="ARBA00022737"/>
    </source>
</evidence>
<proteinExistence type="predicted"/>
<dbReference type="SUPFAM" id="SSF48371">
    <property type="entry name" value="ARM repeat"/>
    <property type="match status" value="1"/>
</dbReference>
<keyword evidence="11" id="KW-1185">Reference proteome</keyword>
<dbReference type="SMART" id="SM00185">
    <property type="entry name" value="ARM"/>
    <property type="match status" value="3"/>
</dbReference>
<feature type="compositionally biased region" description="Polar residues" evidence="8">
    <location>
        <begin position="346"/>
        <end position="356"/>
    </location>
</feature>
<dbReference type="InterPro" id="IPR013083">
    <property type="entry name" value="Znf_RING/FYVE/PHD"/>
</dbReference>
<feature type="domain" description="U-box" evidence="9">
    <location>
        <begin position="396"/>
        <end position="470"/>
    </location>
</feature>
<dbReference type="PROSITE" id="PS51698">
    <property type="entry name" value="U_BOX"/>
    <property type="match status" value="1"/>
</dbReference>
<dbReference type="FunFam" id="3.30.40.10:FF:000114">
    <property type="entry name" value="RING-type E3 ubiquitin transferase"/>
    <property type="match status" value="1"/>
</dbReference>
<dbReference type="AlphaFoldDB" id="A0AAV8PB11"/>
<dbReference type="PANTHER" id="PTHR23315">
    <property type="entry name" value="U BOX DOMAIN-CONTAINING"/>
    <property type="match status" value="1"/>
</dbReference>
<dbReference type="GO" id="GO:0061630">
    <property type="term" value="F:ubiquitin protein ligase activity"/>
    <property type="evidence" value="ECO:0007669"/>
    <property type="project" value="UniProtKB-EC"/>
</dbReference>
<feature type="region of interest" description="Disordered" evidence="8">
    <location>
        <begin position="340"/>
        <end position="370"/>
    </location>
</feature>
<keyword evidence="6" id="KW-0833">Ubl conjugation pathway</keyword>
<evidence type="ECO:0000313" key="10">
    <source>
        <dbReference type="EMBL" id="KAJ8475576.1"/>
    </source>
</evidence>
<evidence type="ECO:0000256" key="2">
    <source>
        <dbReference type="ARBA" id="ARBA00004906"/>
    </source>
</evidence>
<feature type="repeat" description="ARM" evidence="7">
    <location>
        <begin position="588"/>
        <end position="634"/>
    </location>
</feature>
<name>A0AAV8PB11_ENSVE</name>
<dbReference type="InterPro" id="IPR058678">
    <property type="entry name" value="ARM_PUB"/>
</dbReference>
<keyword evidence="4" id="KW-0808">Transferase</keyword>
<keyword evidence="5" id="KW-0677">Repeat</keyword>
<dbReference type="PROSITE" id="PS50176">
    <property type="entry name" value="ARM_REPEAT"/>
    <property type="match status" value="1"/>
</dbReference>
<sequence>MSGECCGPRWILPSHHLPSESAAVTCTRGGDQPVWAVTRTASKVTRGPALGPMETQVGRRVNVKAGVHRKSGIDKLARPPVTLRVFDYGCFPCDLFGSEGLKTRDLVVWPGSVGGKIMDAAEVEGNLFIAGDAKVHGGMFRVLHTFVGKVLEIFPFIEAARPRSKSGIQALCSLHVALDKAKSLLQHCSECSKLYLAITGDSILIKFEKAKCALQESLRRVEEIVPEHISCQIIEIVGVMEDIVFEMDQLEKQAGDEVISLLQKDSKFNNNLSDSNELEVFHQAALRLGITSSRAALTERRALKKLMERARAQDDKRKESIVSYLYHLMRKYSKLFRSEYTDDTDSQGSTPRTSSILGFEEVSSPHRNSRTFERQLSKLRSFNFKQNGRKSGNMPIPPEEFICPISLQLMFDPVIISSGQTYERFCIEKWFNDGHSTCPKTQQQLSHLCLTPNYCVKGLIANWCEQNGFPIPTGPPESLDANYWRLAFSQCEAMDSSSFGCTNSCKLKCVKVAPLEENHSHEELNEADAETLSNYYDEHVVDEFERYRSLLSALHEVKSAHKQCRVVEQIRYLLKEDEEARIYLGANGLVEALIQFLRMALFGGDEKAQKAGAMALFNLAVNNNRNKEMLIAAGLLPLLEQMISNSEMFYKLTTRAVPASIINSLHPLLGSPSVTEGIMWTEKALAVLINLASSQAGRKEIVLTPGIFCGLAGVLDFGEPAEQDQAVSCLLILCSSDERCSQMVLQEGVIPSLVSISVNGTTKGKEKAERLLRLFREQRQREPSPPPLKQQPQQVESDAGRQVTMESKTFHKSKSKKFGRTLSLIWKNKSFSMYQC</sequence>